<dbReference type="InterPro" id="IPR008965">
    <property type="entry name" value="CBM2/CBM3_carb-bd_dom_sf"/>
</dbReference>
<evidence type="ECO:0000313" key="3">
    <source>
        <dbReference type="Proteomes" id="UP000823618"/>
    </source>
</evidence>
<organism evidence="2 3">
    <name type="scientific">Candidatus Scybalomonas excrementavium</name>
    <dbReference type="NCBI Taxonomy" id="2840943"/>
    <lineage>
        <taxon>Bacteria</taxon>
        <taxon>Bacillati</taxon>
        <taxon>Bacillota</taxon>
        <taxon>Clostridia</taxon>
        <taxon>Lachnospirales</taxon>
        <taxon>Lachnospiraceae</taxon>
        <taxon>Lachnospiraceae incertae sedis</taxon>
        <taxon>Candidatus Scybalomonas</taxon>
    </lineage>
</organism>
<feature type="non-terminal residue" evidence="2">
    <location>
        <position position="474"/>
    </location>
</feature>
<accession>A0A9D9HZD6</accession>
<evidence type="ECO:0000313" key="2">
    <source>
        <dbReference type="EMBL" id="MBO8462805.1"/>
    </source>
</evidence>
<name>A0A9D9HZD6_9FIRM</name>
<dbReference type="Proteomes" id="UP000823618">
    <property type="component" value="Unassembled WGS sequence"/>
</dbReference>
<dbReference type="Pfam" id="PF00553">
    <property type="entry name" value="CBM_2"/>
    <property type="match status" value="2"/>
</dbReference>
<evidence type="ECO:0000259" key="1">
    <source>
        <dbReference type="PROSITE" id="PS51173"/>
    </source>
</evidence>
<reference evidence="2" key="1">
    <citation type="submission" date="2020-10" db="EMBL/GenBank/DDBJ databases">
        <authorList>
            <person name="Gilroy R."/>
        </authorList>
    </citation>
    <scope>NUCLEOTIDE SEQUENCE</scope>
    <source>
        <strain evidence="2">E3-2379</strain>
    </source>
</reference>
<dbReference type="GO" id="GO:0004553">
    <property type="term" value="F:hydrolase activity, hydrolyzing O-glycosyl compounds"/>
    <property type="evidence" value="ECO:0007669"/>
    <property type="project" value="InterPro"/>
</dbReference>
<reference evidence="2" key="2">
    <citation type="journal article" date="2021" name="PeerJ">
        <title>Extensive microbial diversity within the chicken gut microbiome revealed by metagenomics and culture.</title>
        <authorList>
            <person name="Gilroy R."/>
            <person name="Ravi A."/>
            <person name="Getino M."/>
            <person name="Pursley I."/>
            <person name="Horton D.L."/>
            <person name="Alikhan N.F."/>
            <person name="Baker D."/>
            <person name="Gharbi K."/>
            <person name="Hall N."/>
            <person name="Watson M."/>
            <person name="Adriaenssens E.M."/>
            <person name="Foster-Nyarko E."/>
            <person name="Jarju S."/>
            <person name="Secka A."/>
            <person name="Antonio M."/>
            <person name="Oren A."/>
            <person name="Chaudhuri R.R."/>
            <person name="La Ragione R."/>
            <person name="Hildebrand F."/>
            <person name="Pallen M.J."/>
        </authorList>
    </citation>
    <scope>NUCLEOTIDE SEQUENCE</scope>
    <source>
        <strain evidence="2">E3-2379</strain>
    </source>
</reference>
<dbReference type="GO" id="GO:0005975">
    <property type="term" value="P:carbohydrate metabolic process"/>
    <property type="evidence" value="ECO:0007669"/>
    <property type="project" value="InterPro"/>
</dbReference>
<dbReference type="InterPro" id="IPR001919">
    <property type="entry name" value="CBD2"/>
</dbReference>
<dbReference type="AlphaFoldDB" id="A0A9D9HZD6"/>
<dbReference type="InterPro" id="IPR012291">
    <property type="entry name" value="CBM2_carb-bd_dom_sf"/>
</dbReference>
<dbReference type="SMART" id="SM00637">
    <property type="entry name" value="CBD_II"/>
    <property type="match status" value="2"/>
</dbReference>
<proteinExistence type="predicted"/>
<dbReference type="PROSITE" id="PS51173">
    <property type="entry name" value="CBM2"/>
    <property type="match status" value="1"/>
</dbReference>
<dbReference type="GO" id="GO:0030247">
    <property type="term" value="F:polysaccharide binding"/>
    <property type="evidence" value="ECO:0007669"/>
    <property type="project" value="UniProtKB-UniRule"/>
</dbReference>
<gene>
    <name evidence="2" type="ORF">IAC13_02605</name>
</gene>
<feature type="domain" description="CBM2" evidence="1">
    <location>
        <begin position="12"/>
        <end position="121"/>
    </location>
</feature>
<protein>
    <submittedName>
        <fullName evidence="2">Cellulose binding domain-containing protein</fullName>
    </submittedName>
</protein>
<sequence length="474" mass="54728">MRAENGEQLQQELYEGDNFTVQFKEQQRWGNNYKAEFILTNTGDTVIKNWRLQFDSFDTYTQIWNAQIESNIDGTYIIKNMDYNSNINPGDSVSFGVIAQYEGIVISPDYFELLGSLNAVSNDKYVITPSIQNEWDTGCILELEIKNVSDSLIEEWQLDFNCLSEIESVWNAEIFEGTTNSYTVTSKSYNRNIKPDSSVTIGMKLKGDYTGVSYPSGFVLSDNSVDFDIFEKGELLNKLSQNGYYYYFEYNENGEMTKLSVNEQPIFEGKYKDNQLVEMRYSNGEIITYSYYDGEALSCEINGKKAYEWKYDEDGELSEIVDYLNDITYTYSEKELDDNIIETTSINDGFSLSISEEELGTKIIYEYGDEKKYSLDYIVDAENQAIKSLLDGTKIYQNISENQSEDTIKKGNEKISSRIVTYEDGIINKSIYHDGTELEYFYDDKGNIIQINKNGQIEVTYKYTENDQLLRENN</sequence>
<dbReference type="SUPFAM" id="SSF49384">
    <property type="entry name" value="Carbohydrate-binding domain"/>
    <property type="match status" value="2"/>
</dbReference>
<comment type="caution">
    <text evidence="2">The sequence shown here is derived from an EMBL/GenBank/DDBJ whole genome shotgun (WGS) entry which is preliminary data.</text>
</comment>
<dbReference type="Gene3D" id="2.60.40.290">
    <property type="match status" value="2"/>
</dbReference>
<dbReference type="EMBL" id="JADIML010000077">
    <property type="protein sequence ID" value="MBO8462805.1"/>
    <property type="molecule type" value="Genomic_DNA"/>
</dbReference>